<proteinExistence type="predicted"/>
<name>A0A0H2QXE6_9AGAM</name>
<dbReference type="Proteomes" id="UP000053477">
    <property type="component" value="Unassembled WGS sequence"/>
</dbReference>
<accession>A0A0H2QXE6</accession>
<evidence type="ECO:0000313" key="2">
    <source>
        <dbReference type="EMBL" id="KLO04019.1"/>
    </source>
</evidence>
<feature type="compositionally biased region" description="Polar residues" evidence="1">
    <location>
        <begin position="411"/>
        <end position="420"/>
    </location>
</feature>
<gene>
    <name evidence="2" type="ORF">SCHPADRAFT_948068</name>
</gene>
<organism evidence="2 3">
    <name type="scientific">Schizopora paradoxa</name>
    <dbReference type="NCBI Taxonomy" id="27342"/>
    <lineage>
        <taxon>Eukaryota</taxon>
        <taxon>Fungi</taxon>
        <taxon>Dikarya</taxon>
        <taxon>Basidiomycota</taxon>
        <taxon>Agaricomycotina</taxon>
        <taxon>Agaricomycetes</taxon>
        <taxon>Hymenochaetales</taxon>
        <taxon>Schizoporaceae</taxon>
        <taxon>Schizopora</taxon>
    </lineage>
</organism>
<sequence>MNWTLTPNFSPTKSSNELSRYPGIGWINPRTPTDLELDLVEYPPPSDTVSLSSAFNDSPIPEWEYGELCNRLETLQMYQYTQEHFPDLLTPEERIEGASVLLSKTAGPLYSPPQVKHQRAPRTPVWTRVTRTARPTLRKEKSVTQSVKEIFTDLRFKPLVLRRPRRATGPLLHPHPPNKAIGICARAAKALHRIPECPTQEAGDRTRLYKHSPDVDHSFDANCFAVFSVMVRDEDIKEEQGDSPAEVLVDPTEMAKNLSPAETRRKRQEKRKRYIKRRREREREDLEALAEMTEEQKIWQSTQVAHAQPEDAKEMKSAISTELVWDDARTFCGAAETAQLSHAAAMAKINAYSKIWKTPGYETHQLHHEQKDGSTYQDTQDQPIVAGSSKESRDAIKLSDSEGGSRKGDSIATTPCSQSGRWYSCTQDLWRSGISS</sequence>
<dbReference type="InParanoid" id="A0A0H2QXE6"/>
<feature type="compositionally biased region" description="Basic and acidic residues" evidence="1">
    <location>
        <begin position="390"/>
        <end position="409"/>
    </location>
</feature>
<evidence type="ECO:0000313" key="3">
    <source>
        <dbReference type="Proteomes" id="UP000053477"/>
    </source>
</evidence>
<feature type="compositionally biased region" description="Polar residues" evidence="1">
    <location>
        <begin position="373"/>
        <end position="382"/>
    </location>
</feature>
<feature type="region of interest" description="Disordered" evidence="1">
    <location>
        <begin position="366"/>
        <end position="420"/>
    </location>
</feature>
<dbReference type="EMBL" id="KQ086782">
    <property type="protein sequence ID" value="KLO04019.1"/>
    <property type="molecule type" value="Genomic_DNA"/>
</dbReference>
<reference evidence="2 3" key="1">
    <citation type="submission" date="2015-04" db="EMBL/GenBank/DDBJ databases">
        <title>Complete genome sequence of Schizopora paradoxa KUC8140, a cosmopolitan wood degrader in East Asia.</title>
        <authorList>
            <consortium name="DOE Joint Genome Institute"/>
            <person name="Min B."/>
            <person name="Park H."/>
            <person name="Jang Y."/>
            <person name="Kim J.-J."/>
            <person name="Kim K.H."/>
            <person name="Pangilinan J."/>
            <person name="Lipzen A."/>
            <person name="Riley R."/>
            <person name="Grigoriev I.V."/>
            <person name="Spatafora J.W."/>
            <person name="Choi I.-G."/>
        </authorList>
    </citation>
    <scope>NUCLEOTIDE SEQUENCE [LARGE SCALE GENOMIC DNA]</scope>
    <source>
        <strain evidence="2 3">KUC8140</strain>
    </source>
</reference>
<protein>
    <submittedName>
        <fullName evidence="2">Uncharacterized protein</fullName>
    </submittedName>
</protein>
<dbReference type="AlphaFoldDB" id="A0A0H2QXE6"/>
<evidence type="ECO:0000256" key="1">
    <source>
        <dbReference type="SAM" id="MobiDB-lite"/>
    </source>
</evidence>
<keyword evidence="3" id="KW-1185">Reference proteome</keyword>